<feature type="domain" description="Thiamine pyrophosphate enzyme N-terminal TPP-binding" evidence="5">
    <location>
        <begin position="4"/>
        <end position="111"/>
    </location>
</feature>
<dbReference type="PROSITE" id="PS00187">
    <property type="entry name" value="TPP_ENZYMES"/>
    <property type="match status" value="1"/>
</dbReference>
<keyword evidence="2" id="KW-0786">Thiamine pyrophosphate</keyword>
<keyword evidence="3 6" id="KW-0456">Lyase</keyword>
<feature type="domain" description="Thiamine pyrophosphate enzyme TPP-binding" evidence="4">
    <location>
        <begin position="240"/>
        <end position="348"/>
    </location>
</feature>
<dbReference type="NCBIfam" id="TIGR03297">
    <property type="entry name" value="Ppyr-DeCO2ase"/>
    <property type="match status" value="1"/>
</dbReference>
<proteinExistence type="predicted"/>
<evidence type="ECO:0000259" key="5">
    <source>
        <dbReference type="Pfam" id="PF02776"/>
    </source>
</evidence>
<dbReference type="InterPro" id="IPR017684">
    <property type="entry name" value="Phosphono-pyrv_decarboxylase"/>
</dbReference>
<keyword evidence="7" id="KW-1185">Reference proteome</keyword>
<dbReference type="GO" id="GO:0033980">
    <property type="term" value="F:phosphonopyruvate decarboxylase activity"/>
    <property type="evidence" value="ECO:0007669"/>
    <property type="project" value="UniProtKB-EC"/>
</dbReference>
<evidence type="ECO:0000313" key="7">
    <source>
        <dbReference type="Proteomes" id="UP001251857"/>
    </source>
</evidence>
<name>A0ABU3C0D6_9GAMM</name>
<reference evidence="6 7" key="1">
    <citation type="submission" date="2023-09" db="EMBL/GenBank/DDBJ databases">
        <authorList>
            <person name="Rey-Velasco X."/>
        </authorList>
    </citation>
    <scope>NUCLEOTIDE SEQUENCE [LARGE SCALE GENOMIC DNA]</scope>
    <source>
        <strain evidence="6 7">W335</strain>
    </source>
</reference>
<dbReference type="EMBL" id="JAVRIB010000008">
    <property type="protein sequence ID" value="MDT0635027.1"/>
    <property type="molecule type" value="Genomic_DNA"/>
</dbReference>
<dbReference type="RefSeq" id="WP_311652872.1">
    <property type="nucleotide sequence ID" value="NZ_JAVRIB010000008.1"/>
</dbReference>
<comment type="caution">
    <text evidence="6">The sequence shown here is derived from an EMBL/GenBank/DDBJ whole genome shotgun (WGS) entry which is preliminary data.</text>
</comment>
<gene>
    <name evidence="6" type="primary">aepY</name>
    <name evidence="6" type="ORF">RM532_08640</name>
</gene>
<dbReference type="PANTHER" id="PTHR42818">
    <property type="entry name" value="SULFOPYRUVATE DECARBOXYLASE SUBUNIT ALPHA"/>
    <property type="match status" value="1"/>
</dbReference>
<dbReference type="InterPro" id="IPR000399">
    <property type="entry name" value="TPP-bd_CS"/>
</dbReference>
<organism evidence="6 7">
    <name type="scientific">Spectribacter hydrogenoxidans</name>
    <dbReference type="NCBI Taxonomy" id="3075608"/>
    <lineage>
        <taxon>Bacteria</taxon>
        <taxon>Pseudomonadati</taxon>
        <taxon>Pseudomonadota</taxon>
        <taxon>Gammaproteobacteria</taxon>
        <taxon>Salinisphaerales</taxon>
        <taxon>Salinisphaeraceae</taxon>
        <taxon>Spectribacter</taxon>
    </lineage>
</organism>
<dbReference type="InterPro" id="IPR012001">
    <property type="entry name" value="Thiamin_PyroP_enz_TPP-bd_dom"/>
</dbReference>
<evidence type="ECO:0000313" key="6">
    <source>
        <dbReference type="EMBL" id="MDT0635027.1"/>
    </source>
</evidence>
<evidence type="ECO:0000256" key="3">
    <source>
        <dbReference type="ARBA" id="ARBA00023239"/>
    </source>
</evidence>
<protein>
    <submittedName>
        <fullName evidence="6">Phosphonopyruvate decarboxylase</fullName>
        <ecNumber evidence="6">4.1.1.82</ecNumber>
    </submittedName>
</protein>
<dbReference type="Gene3D" id="3.40.50.970">
    <property type="match status" value="2"/>
</dbReference>
<dbReference type="Proteomes" id="UP001251857">
    <property type="component" value="Unassembled WGS sequence"/>
</dbReference>
<dbReference type="SUPFAM" id="SSF52518">
    <property type="entry name" value="Thiamin diphosphate-binding fold (THDP-binding)"/>
    <property type="match status" value="2"/>
</dbReference>
<evidence type="ECO:0000256" key="1">
    <source>
        <dbReference type="ARBA" id="ARBA00022793"/>
    </source>
</evidence>
<dbReference type="InterPro" id="IPR011766">
    <property type="entry name" value="TPP_enzyme_TPP-bd"/>
</dbReference>
<evidence type="ECO:0000256" key="2">
    <source>
        <dbReference type="ARBA" id="ARBA00023052"/>
    </source>
</evidence>
<keyword evidence="1" id="KW-0210">Decarboxylase</keyword>
<dbReference type="EC" id="4.1.1.82" evidence="6"/>
<dbReference type="Pfam" id="PF02776">
    <property type="entry name" value="TPP_enzyme_N"/>
    <property type="match status" value="1"/>
</dbReference>
<sequence>MIRAEQFIEPAREAGFAWFAGVPCSFFRSFINYVIDAPGLQYLSAPNEGDAVAAMAGVALGGGWGVAMMQNSGLGNAVSPLTSLNWVFRLPMLLIVTWRGEPGVADEPQHELMGRITHDLLEAMDIPWETFPAQADDIGPALSRATRHLRDTGRPYALVMRKNTVADHPGSGRRPPFRAHADRHRVDVPPVDDARPTRRDALARLIELTPTDGADLLLATTGYTGRELYALADRDNQLYMVGSMGCASSLGLGLALARPDRRVVVIDGDGAALMRLGNLAGAAVYGGNNLVHLVLDNGLHESTGGQATLAGGVDFAAVARACGYGLSLAGDSLEVLDRALADGRSDGPRFAHLRLKPGVPDSLPRPMITPAEVARRLAAHMGAPS</sequence>
<dbReference type="InterPro" id="IPR029061">
    <property type="entry name" value="THDP-binding"/>
</dbReference>
<dbReference type="Pfam" id="PF02775">
    <property type="entry name" value="TPP_enzyme_C"/>
    <property type="match status" value="1"/>
</dbReference>
<dbReference type="PANTHER" id="PTHR42818:SF1">
    <property type="entry name" value="SULFOPYRUVATE DECARBOXYLASE"/>
    <property type="match status" value="1"/>
</dbReference>
<accession>A0ABU3C0D6</accession>
<dbReference type="CDD" id="cd07035">
    <property type="entry name" value="TPP_PYR_POX_like"/>
    <property type="match status" value="1"/>
</dbReference>
<evidence type="ECO:0000259" key="4">
    <source>
        <dbReference type="Pfam" id="PF02775"/>
    </source>
</evidence>
<dbReference type="InterPro" id="IPR051818">
    <property type="entry name" value="TPP_dependent_decarboxylase"/>
</dbReference>